<evidence type="ECO:0000313" key="3">
    <source>
        <dbReference type="RefSeq" id="XP_016459011.1"/>
    </source>
</evidence>
<dbReference type="PANTHER" id="PTHR37610">
    <property type="entry name" value="CCHC-TYPE DOMAIN-CONTAINING PROTEIN"/>
    <property type="match status" value="1"/>
</dbReference>
<evidence type="ECO:0000259" key="2">
    <source>
        <dbReference type="Pfam" id="PF14244"/>
    </source>
</evidence>
<dbReference type="OrthoDB" id="5544992at2759"/>
<reference evidence="3" key="1">
    <citation type="submission" date="2025-08" db="UniProtKB">
        <authorList>
            <consortium name="RefSeq"/>
        </authorList>
    </citation>
    <scope>IDENTIFICATION</scope>
</reference>
<dbReference type="InterPro" id="IPR029472">
    <property type="entry name" value="Copia-like_N"/>
</dbReference>
<dbReference type="RefSeq" id="XP_016459011.1">
    <property type="nucleotide sequence ID" value="XM_016603525.1"/>
</dbReference>
<proteinExistence type="predicted"/>
<feature type="compositionally biased region" description="Polar residues" evidence="1">
    <location>
        <begin position="206"/>
        <end position="223"/>
    </location>
</feature>
<feature type="domain" description="Retrotransposon Copia-like N-terminal" evidence="2">
    <location>
        <begin position="32"/>
        <end position="51"/>
    </location>
</feature>
<accession>A0A1S3Z3K5</accession>
<sequence>MPDNTEVEATAAGIGAQYDSNHAYFLHSSDALALSAKNKLGFINGTCLAPAVTSKDFQQWNRCNDMETSWLLNSLGKEIVEVVIYYKTALDLWTDLEERFGQSNNAKLFHLQKELNDLVCACVYGGKKKLVKSLEDERLIQFLMGLNETYAQARSNILMIKPLPTVNHAYSLLLQDENQRETPVYNQFSSGGSSFMAGSQGYSMTNGSQMQSAQKFTGNSENYTECREP</sequence>
<organism evidence="3">
    <name type="scientific">Nicotiana tabacum</name>
    <name type="common">Common tobacco</name>
    <dbReference type="NCBI Taxonomy" id="4097"/>
    <lineage>
        <taxon>Eukaryota</taxon>
        <taxon>Viridiplantae</taxon>
        <taxon>Streptophyta</taxon>
        <taxon>Embryophyta</taxon>
        <taxon>Tracheophyta</taxon>
        <taxon>Spermatophyta</taxon>
        <taxon>Magnoliopsida</taxon>
        <taxon>eudicotyledons</taxon>
        <taxon>Gunneridae</taxon>
        <taxon>Pentapetalae</taxon>
        <taxon>asterids</taxon>
        <taxon>lamiids</taxon>
        <taxon>Solanales</taxon>
        <taxon>Solanaceae</taxon>
        <taxon>Nicotianoideae</taxon>
        <taxon>Nicotianeae</taxon>
        <taxon>Nicotiana</taxon>
    </lineage>
</organism>
<dbReference type="KEGG" id="nta:107782629"/>
<dbReference type="AlphaFoldDB" id="A0A1S3Z3K5"/>
<dbReference type="PANTHER" id="PTHR37610:SF6">
    <property type="entry name" value="GAG-POLYPEPTIDE OF LTR COPIA-TYPE-RELATED"/>
    <property type="match status" value="1"/>
</dbReference>
<dbReference type="PaxDb" id="4097-A0A1S3Z3K5"/>
<gene>
    <name evidence="3" type="primary">LOC107782629</name>
</gene>
<feature type="region of interest" description="Disordered" evidence="1">
    <location>
        <begin position="206"/>
        <end position="229"/>
    </location>
</feature>
<evidence type="ECO:0000256" key="1">
    <source>
        <dbReference type="SAM" id="MobiDB-lite"/>
    </source>
</evidence>
<protein>
    <recommendedName>
        <fullName evidence="2">Retrotransposon Copia-like N-terminal domain-containing protein</fullName>
    </recommendedName>
</protein>
<dbReference type="Pfam" id="PF14244">
    <property type="entry name" value="Retrotran_gag_3"/>
    <property type="match status" value="1"/>
</dbReference>
<name>A0A1S3Z3K5_TOBAC</name>